<sequence length="139" mass="15680">MRRVLRVDMNTQTLQVRNKKVTNSQYSYWLHPPGHAFLSANDATNFTNIYRSPARLGQLFCSPLNPNASSPSFASSHDETTVTDHVSNRPIQTPPGQSTPPPGQPSSRYPRRLPTWAHKPLLEAQPRFAPMDSDVHFPF</sequence>
<protein>
    <submittedName>
        <fullName evidence="2">Uncharacterized protein</fullName>
    </submittedName>
</protein>
<evidence type="ECO:0000256" key="1">
    <source>
        <dbReference type="SAM" id="MobiDB-lite"/>
    </source>
</evidence>
<dbReference type="WBParaSite" id="MCU_003438-RA">
    <property type="protein sequence ID" value="MCU_003438-RA"/>
    <property type="gene ID" value="MCU_003438"/>
</dbReference>
<proteinExistence type="predicted"/>
<reference evidence="2" key="1">
    <citation type="submission" date="2019-11" db="UniProtKB">
        <authorList>
            <consortium name="WormBaseParasite"/>
        </authorList>
    </citation>
    <scope>IDENTIFICATION</scope>
</reference>
<feature type="region of interest" description="Disordered" evidence="1">
    <location>
        <begin position="67"/>
        <end position="116"/>
    </location>
</feature>
<organism evidence="2">
    <name type="scientific">Mesocestoides corti</name>
    <name type="common">Flatworm</name>
    <dbReference type="NCBI Taxonomy" id="53468"/>
    <lineage>
        <taxon>Eukaryota</taxon>
        <taxon>Metazoa</taxon>
        <taxon>Spiralia</taxon>
        <taxon>Lophotrochozoa</taxon>
        <taxon>Platyhelminthes</taxon>
        <taxon>Cestoda</taxon>
        <taxon>Eucestoda</taxon>
        <taxon>Cyclophyllidea</taxon>
        <taxon>Mesocestoididae</taxon>
        <taxon>Mesocestoides</taxon>
    </lineage>
</organism>
<evidence type="ECO:0000313" key="2">
    <source>
        <dbReference type="WBParaSite" id="MCU_003438-RA"/>
    </source>
</evidence>
<accession>A0A5K3EVH9</accession>
<dbReference type="AlphaFoldDB" id="A0A5K3EVH9"/>
<name>A0A5K3EVH9_MESCO</name>